<protein>
    <submittedName>
        <fullName evidence="3">Magnesium-transporting ATPase (P-type)</fullName>
    </submittedName>
</protein>
<organism evidence="3 4">
    <name type="scientific">Bradyrhizobium elkanii</name>
    <dbReference type="NCBI Taxonomy" id="29448"/>
    <lineage>
        <taxon>Bacteria</taxon>
        <taxon>Pseudomonadati</taxon>
        <taxon>Pseudomonadota</taxon>
        <taxon>Alphaproteobacteria</taxon>
        <taxon>Hyphomicrobiales</taxon>
        <taxon>Nitrobacteraceae</taxon>
        <taxon>Bradyrhizobium</taxon>
    </lineage>
</organism>
<feature type="domain" description="Cation-transporting P-type ATPase N-terminal" evidence="2">
    <location>
        <begin position="1"/>
        <end position="62"/>
    </location>
</feature>
<dbReference type="Gene3D" id="2.70.150.10">
    <property type="entry name" value="Calcium-transporting ATPase, cytoplasmic transduction domain A"/>
    <property type="match status" value="1"/>
</dbReference>
<dbReference type="InterPro" id="IPR004014">
    <property type="entry name" value="ATPase_P-typ_cation-transptr_N"/>
</dbReference>
<name>A0ABV4FB50_BRAEL</name>
<comment type="caution">
    <text evidence="3">The sequence shown here is derived from an EMBL/GenBank/DDBJ whole genome shotgun (WGS) entry which is preliminary data.</text>
</comment>
<dbReference type="InterPro" id="IPR023298">
    <property type="entry name" value="ATPase_P-typ_TM_dom_sf"/>
</dbReference>
<accession>A0ABV4FB50</accession>
<dbReference type="EMBL" id="JBGBZA010000002">
    <property type="protein sequence ID" value="MEY9320683.1"/>
    <property type="molecule type" value="Genomic_DNA"/>
</dbReference>
<proteinExistence type="predicted"/>
<dbReference type="InterPro" id="IPR008250">
    <property type="entry name" value="ATPase_P-typ_transduc_dom_A_sf"/>
</dbReference>
<dbReference type="Pfam" id="PF00690">
    <property type="entry name" value="Cation_ATPase_N"/>
    <property type="match status" value="1"/>
</dbReference>
<gene>
    <name evidence="3" type="ORF">ABIF29_007482</name>
</gene>
<evidence type="ECO:0000313" key="3">
    <source>
        <dbReference type="EMBL" id="MEY9320683.1"/>
    </source>
</evidence>
<dbReference type="SMART" id="SM00831">
    <property type="entry name" value="Cation_ATPase_N"/>
    <property type="match status" value="1"/>
</dbReference>
<feature type="compositionally biased region" description="Basic and acidic residues" evidence="1">
    <location>
        <begin position="198"/>
        <end position="209"/>
    </location>
</feature>
<keyword evidence="4" id="KW-1185">Reference proteome</keyword>
<dbReference type="Pfam" id="PF00122">
    <property type="entry name" value="E1-E2_ATPase"/>
    <property type="match status" value="1"/>
</dbReference>
<sequence length="248" mass="27307">MSATDLAGVSEAEATARLRVEGHNELPSPERRTPIRIALDVLREPMLALLLSGGLIYLLLGDLQEALLLLGFGAMSIVITIVQETRTERVLEALRDLTSPRALVMRDGVRRRIAGWDVVRGDLIILGDGDRVPADAVLLDDHDLQVDESLLTGESVPVRKQVVETDAVAEHRPGGDDQPFVYSGSLVVRGEAPPGSRPPDREARSEGSERLCARCKRSRHAFNSRQRGWCGFAFSAALRSSGRTWRWR</sequence>
<feature type="region of interest" description="Disordered" evidence="1">
    <location>
        <begin position="189"/>
        <end position="209"/>
    </location>
</feature>
<dbReference type="SUPFAM" id="SSF81665">
    <property type="entry name" value="Calcium ATPase, transmembrane domain M"/>
    <property type="match status" value="1"/>
</dbReference>
<evidence type="ECO:0000256" key="1">
    <source>
        <dbReference type="SAM" id="MobiDB-lite"/>
    </source>
</evidence>
<evidence type="ECO:0000259" key="2">
    <source>
        <dbReference type="SMART" id="SM00831"/>
    </source>
</evidence>
<dbReference type="PANTHER" id="PTHR42861">
    <property type="entry name" value="CALCIUM-TRANSPORTING ATPASE"/>
    <property type="match status" value="1"/>
</dbReference>
<dbReference type="Gene3D" id="1.20.1110.10">
    <property type="entry name" value="Calcium-transporting ATPase, transmembrane domain"/>
    <property type="match status" value="1"/>
</dbReference>
<dbReference type="InterPro" id="IPR059000">
    <property type="entry name" value="ATPase_P-type_domA"/>
</dbReference>
<dbReference type="Proteomes" id="UP001565471">
    <property type="component" value="Unassembled WGS sequence"/>
</dbReference>
<reference evidence="3 4" key="1">
    <citation type="submission" date="2024-07" db="EMBL/GenBank/DDBJ databases">
        <title>Genomic Encyclopedia of Type Strains, Phase V (KMG-V): Genome sequencing to study the core and pangenomes of soil and plant-associated prokaryotes.</title>
        <authorList>
            <person name="Whitman W."/>
        </authorList>
    </citation>
    <scope>NUCLEOTIDE SEQUENCE [LARGE SCALE GENOMIC DNA]</scope>
    <source>
        <strain evidence="3 4">USDA 415</strain>
    </source>
</reference>
<dbReference type="SUPFAM" id="SSF81653">
    <property type="entry name" value="Calcium ATPase, transduction domain A"/>
    <property type="match status" value="1"/>
</dbReference>
<evidence type="ECO:0000313" key="4">
    <source>
        <dbReference type="Proteomes" id="UP001565471"/>
    </source>
</evidence>